<name>A0A316VUT0_9BASI</name>
<keyword evidence="5" id="KW-1185">Reference proteome</keyword>
<feature type="compositionally biased region" description="Gly residues" evidence="2">
    <location>
        <begin position="1652"/>
        <end position="1666"/>
    </location>
</feature>
<evidence type="ECO:0000259" key="3">
    <source>
        <dbReference type="Pfam" id="PF25794"/>
    </source>
</evidence>
<accession>A0A316VUT0</accession>
<dbReference type="InterPro" id="IPR022155">
    <property type="entry name" value="DUF3684"/>
</dbReference>
<dbReference type="Pfam" id="PF25794">
    <property type="entry name" value="SACS"/>
    <property type="match status" value="1"/>
</dbReference>
<dbReference type="InParanoid" id="A0A316VUT0"/>
<dbReference type="NCBIfam" id="NF047352">
    <property type="entry name" value="P_loop_sacsin"/>
    <property type="match status" value="1"/>
</dbReference>
<feature type="domain" description="Sacsin/Nov" evidence="3">
    <location>
        <begin position="25"/>
        <end position="160"/>
    </location>
</feature>
<dbReference type="STRING" id="1522189.A0A316VUT0"/>
<dbReference type="RefSeq" id="XP_025368342.1">
    <property type="nucleotide sequence ID" value="XM_025517096.1"/>
</dbReference>
<dbReference type="PANTHER" id="PTHR47839:SF1">
    <property type="entry name" value="DOMAIN PROTEIN, PUTATIVE (AFU_ORTHOLOGUE AFUA_6G04830)-RELATED"/>
    <property type="match status" value="1"/>
</dbReference>
<reference evidence="4 5" key="1">
    <citation type="journal article" date="2018" name="Mol. Biol. Evol.">
        <title>Broad Genomic Sampling Reveals a Smut Pathogenic Ancestry of the Fungal Clade Ustilaginomycotina.</title>
        <authorList>
            <person name="Kijpornyongpan T."/>
            <person name="Mondo S.J."/>
            <person name="Barry K."/>
            <person name="Sandor L."/>
            <person name="Lee J."/>
            <person name="Lipzen A."/>
            <person name="Pangilinan J."/>
            <person name="LaButti K."/>
            <person name="Hainaut M."/>
            <person name="Henrissat B."/>
            <person name="Grigoriev I.V."/>
            <person name="Spatafora J.W."/>
            <person name="Aime M.C."/>
        </authorList>
    </citation>
    <scope>NUCLEOTIDE SEQUENCE [LARGE SCALE GENOMIC DNA]</scope>
    <source>
        <strain evidence="4 5">MCA 4658</strain>
    </source>
</reference>
<dbReference type="Gene3D" id="3.30.565.10">
    <property type="entry name" value="Histidine kinase-like ATPase, C-terminal domain"/>
    <property type="match status" value="1"/>
</dbReference>
<organism evidence="4 5">
    <name type="scientific">Ceraceosorus guamensis</name>
    <dbReference type="NCBI Taxonomy" id="1522189"/>
    <lineage>
        <taxon>Eukaryota</taxon>
        <taxon>Fungi</taxon>
        <taxon>Dikarya</taxon>
        <taxon>Basidiomycota</taxon>
        <taxon>Ustilaginomycotina</taxon>
        <taxon>Exobasidiomycetes</taxon>
        <taxon>Ceraceosorales</taxon>
        <taxon>Ceraceosoraceae</taxon>
        <taxon>Ceraceosorus</taxon>
    </lineage>
</organism>
<protein>
    <recommendedName>
        <fullName evidence="3">Sacsin/Nov domain-containing protein</fullName>
    </recommendedName>
</protein>
<evidence type="ECO:0000256" key="2">
    <source>
        <dbReference type="SAM" id="MobiDB-lite"/>
    </source>
</evidence>
<feature type="coiled-coil region" evidence="1">
    <location>
        <begin position="1477"/>
        <end position="1504"/>
    </location>
</feature>
<dbReference type="SUPFAM" id="SSF55874">
    <property type="entry name" value="ATPase domain of HSP90 chaperone/DNA topoisomerase II/histidine kinase"/>
    <property type="match status" value="1"/>
</dbReference>
<feature type="compositionally biased region" description="Basic and acidic residues" evidence="2">
    <location>
        <begin position="1570"/>
        <end position="1588"/>
    </location>
</feature>
<dbReference type="OrthoDB" id="10031156at2759"/>
<keyword evidence="1" id="KW-0175">Coiled coil</keyword>
<dbReference type="InterPro" id="IPR058210">
    <property type="entry name" value="SACS/Nov_dom"/>
</dbReference>
<evidence type="ECO:0000256" key="1">
    <source>
        <dbReference type="SAM" id="Coils"/>
    </source>
</evidence>
<dbReference type="Proteomes" id="UP000245783">
    <property type="component" value="Unassembled WGS sequence"/>
</dbReference>
<dbReference type="PANTHER" id="PTHR47839">
    <property type="entry name" value="DOMAIN PROTEIN, PUTATIVE (AFU_ORTHOLOGUE AFUA_6G04830)-RELATED"/>
    <property type="match status" value="1"/>
</dbReference>
<proteinExistence type="predicted"/>
<dbReference type="InterPro" id="IPR036890">
    <property type="entry name" value="HATPase_C_sf"/>
</dbReference>
<evidence type="ECO:0000313" key="4">
    <source>
        <dbReference type="EMBL" id="PWN41182.1"/>
    </source>
</evidence>
<dbReference type="Pfam" id="PF12449">
    <property type="entry name" value="DUF3684"/>
    <property type="match status" value="1"/>
</dbReference>
<dbReference type="EMBL" id="KZ819397">
    <property type="protein sequence ID" value="PWN41182.1"/>
    <property type="molecule type" value="Genomic_DNA"/>
</dbReference>
<evidence type="ECO:0000313" key="5">
    <source>
        <dbReference type="Proteomes" id="UP000245783"/>
    </source>
</evidence>
<gene>
    <name evidence="4" type="ORF">IE81DRAFT_367653</name>
</gene>
<feature type="region of interest" description="Disordered" evidence="2">
    <location>
        <begin position="1554"/>
        <end position="1634"/>
    </location>
</feature>
<feature type="region of interest" description="Disordered" evidence="2">
    <location>
        <begin position="1647"/>
        <end position="1673"/>
    </location>
</feature>
<sequence>MNEAARRALLESGEDEAVTVNQRALIDKILARYAAEFTIFRELIQNADDAGATTCELRFESAKHCDERDAATTPLSAGDPLSVAETRTAAKPKSPDFTATLRNWVFKNDGAVFNDQDWTRLKRIAEGNPDESKIGAFGVGFYSLFSVSEEPLVASGADLMGFFWRTDSLFTRRAKAPTVEMTAEGKPWTSFYLPLREPAPLADSVLDLTRFLATSLTFTTRVRNLDLYWDDVPLALLSKQLSKAQPLAMPSHLNATSPQRMMRATRLDATGLQLDVKVSQAILRLVKEEQGLASIKASLANAFTKSSGTSSGGFGALLGGMFGRSTAKAKAAEASAAEALAAEQAQQALEKAKAADAAAAAARSATELVEASIHISVATATITVTADKAFSKEIERSTKKPPPRETKVSIIKQSLEEHDASLKGALAEPVAGAEESAEVNRTRRGLREVFKGVLPSLEEQGYVFIGFKTSQSSGFAGNLAARFIPTVEREAIDFIDRYCAIWNNELLAMCGYLTRATYEAELARIATFWDYQVGNKRPKDDNSDAARALDKALHTMRYLTFKPSTPAARVSTVLETNFFAAARQNTLTLASTRGVKPSAQIRFPNAELAEFVKDLAVIPPAHIEKADVFMLAVKTRGLARDITIDDVFGELSNRALSPPEMVAALKWWLRVAAHPSFDSSLQQRFLDAAIVSCPATEKAQEKAQPLNAVEHWLNPQRIPPEMSCPPSCLAYEVSKELSTQELLRVFGWKELNHAVWLRYLVRSSSSSSTSDESTNLQLSPEFAERVLGILARAWGQISSSLQKEVTEVLSNVTCIPTAKGMSKPADAYMPQVVLFPDLPTVALPSTPVKGNTEKLLQALGVRRHVQLQLVFDRLVGAGAWDVTQLLAYLATNRDSLSKLELDRLRKTPMFREAPKKGETQGPRRTASQLYEPLEELIALGLPTLDWPGKSWRATSEEAKFAFNLGLLKFPPPEQLLELASKTSDDIERREKALAYFFKHFELVYAPIYSRDSMAGFAFVPALQGEERTPVLLGPNEVFKASGSLHLGLAIVDEQKLAKRDIAKLGLREHPTGAKILRALQQHPPITTTIPRAKRIFEYLAGTSELSGAQLATLKSTPFIPILKTKTRVAAHEEKAKASPDISLQAPSDCYFASVADPSSGSEPLWADVFSYIDFGPETVPFLRACGVTAQPTVQEIAARAVRQPARFFAAGEDAYLGILRSIAASWNQISQQLRAEMRASPFLLATKRVESTAKADDEKVADEDVDDLDELGSLVHLKAASEIVVNDDPTSYLLFGSMVYCAPMEDALQELYTRLGSPALSSLIEQKWRTEGRPQINTPTTKAVRQRILERTPLFFFEQQLAKSDIHRDVEWLKKETNFEVVEVPALSSTRMLRFHGISSSRATACTALASSTGGLLGGKLILYLVNDPDLYEVAEHITRNIINRRRGAQMVPLYHILLSASLMTLKRRGFHVDKIIAQHKAAQRDQREAMAREERKRAELEAIERSKEPPPISDAQFAEWQRQVLARFPDADPQYVDSLLRSLRDDHLERAASEMTKHAYPKTGPGSKIGRELSGSKEIDGLDEKSGFADTKTPGGGGILSNWRSRLSTTRQRDGPSSLAAGTSSIDPGPSLPGAFDSLIAAAGRSSQGQSGVGGSLPLGTGGRSGNAEQPSGLADIRKSVMQAIHASRPENAQSIEAERQSTQVKEAEQTYCDQTTGANLKLVGHVAETSVYLSPELDPRQTMDRNGAALKRFITRVLKPVAVDVFGIDPRAISVFCDVVGPAVAFNRGGHLFFNLRYYLAWHDEQVKNNNLTVALISTASSVAHEVAHNLVAQHDSQHEWYMQSIAEEFFLPMAALVAKCQRERQQLMS</sequence>
<dbReference type="GeneID" id="37038966"/>